<proteinExistence type="predicted"/>
<keyword evidence="2" id="KW-1185">Reference proteome</keyword>
<name>D2V7Z2_NAEGR</name>
<dbReference type="AlphaFoldDB" id="D2V7Z2"/>
<accession>D2V7Z2</accession>
<dbReference type="VEuPathDB" id="AmoebaDB:NAEGRDRAFT_64973"/>
<protein>
    <submittedName>
        <fullName evidence="1">Predicted protein</fullName>
    </submittedName>
</protein>
<organism evidence="2">
    <name type="scientific">Naegleria gruberi</name>
    <name type="common">Amoeba</name>
    <dbReference type="NCBI Taxonomy" id="5762"/>
    <lineage>
        <taxon>Eukaryota</taxon>
        <taxon>Discoba</taxon>
        <taxon>Heterolobosea</taxon>
        <taxon>Tetramitia</taxon>
        <taxon>Eutetramitia</taxon>
        <taxon>Vahlkampfiidae</taxon>
        <taxon>Naegleria</taxon>
    </lineage>
</organism>
<dbReference type="Gene3D" id="3.40.50.1820">
    <property type="entry name" value="alpha/beta hydrolase"/>
    <property type="match status" value="1"/>
</dbReference>
<reference evidence="1 2" key="1">
    <citation type="journal article" date="2010" name="Cell">
        <title>The genome of Naegleria gruberi illuminates early eukaryotic versatility.</title>
        <authorList>
            <person name="Fritz-Laylin L.K."/>
            <person name="Prochnik S.E."/>
            <person name="Ginger M.L."/>
            <person name="Dacks J.B."/>
            <person name="Carpenter M.L."/>
            <person name="Field M.C."/>
            <person name="Kuo A."/>
            <person name="Paredez A."/>
            <person name="Chapman J."/>
            <person name="Pham J."/>
            <person name="Shu S."/>
            <person name="Neupane R."/>
            <person name="Cipriano M."/>
            <person name="Mancuso J."/>
            <person name="Tu H."/>
            <person name="Salamov A."/>
            <person name="Lindquist E."/>
            <person name="Shapiro H."/>
            <person name="Lucas S."/>
            <person name="Grigoriev I.V."/>
            <person name="Cande W.Z."/>
            <person name="Fulton C."/>
            <person name="Rokhsar D.S."/>
            <person name="Dawson S.C."/>
        </authorList>
    </citation>
    <scope>NUCLEOTIDE SEQUENCE [LARGE SCALE GENOMIC DNA]</scope>
    <source>
        <strain evidence="1 2">NEG-M</strain>
    </source>
</reference>
<dbReference type="RefSeq" id="XP_002679694.1">
    <property type="nucleotide sequence ID" value="XM_002679648.1"/>
</dbReference>
<dbReference type="InParanoid" id="D2V7Z2"/>
<evidence type="ECO:0000313" key="2">
    <source>
        <dbReference type="Proteomes" id="UP000006671"/>
    </source>
</evidence>
<dbReference type="EMBL" id="GG738856">
    <property type="protein sequence ID" value="EFC46950.1"/>
    <property type="molecule type" value="Genomic_DNA"/>
</dbReference>
<dbReference type="SUPFAM" id="SSF53474">
    <property type="entry name" value="alpha/beta-Hydrolases"/>
    <property type="match status" value="1"/>
</dbReference>
<gene>
    <name evidence="1" type="ORF">NAEGRDRAFT_64973</name>
</gene>
<dbReference type="STRING" id="5762.D2V7Z2"/>
<dbReference type="Proteomes" id="UP000006671">
    <property type="component" value="Unassembled WGS sequence"/>
</dbReference>
<dbReference type="GeneID" id="8860282"/>
<sequence>MCDIKKCIEWIYSDLNNYLLSNNLSHLSDIANTDIELTACGHSAGGHIVLTSILDDPSFAKYIKNLICLAAVYDLESQYEKEKTRGVEKISGLYRVMRGDLTKYAPVAILKKSSPLVLEQILNNNPDLRISILHGQEDTTVDLSFIHEFTDLYQNSECRKCHFAKIILDGFNHTDFVKPLMNINYPHKKDRLLDLLSSIIL</sequence>
<dbReference type="InterPro" id="IPR029058">
    <property type="entry name" value="AB_hydrolase_fold"/>
</dbReference>
<dbReference type="OrthoDB" id="6495301at2759"/>
<evidence type="ECO:0000313" key="1">
    <source>
        <dbReference type="EMBL" id="EFC46950.1"/>
    </source>
</evidence>
<dbReference type="KEGG" id="ngr:NAEGRDRAFT_64973"/>